<evidence type="ECO:0000313" key="2">
    <source>
        <dbReference type="EMBL" id="RNA11664.1"/>
    </source>
</evidence>
<evidence type="ECO:0000256" key="1">
    <source>
        <dbReference type="SAM" id="SignalP"/>
    </source>
</evidence>
<feature type="signal peptide" evidence="1">
    <location>
        <begin position="1"/>
        <end position="25"/>
    </location>
</feature>
<comment type="caution">
    <text evidence="2">The sequence shown here is derived from an EMBL/GenBank/DDBJ whole genome shotgun (WGS) entry which is preliminary data.</text>
</comment>
<keyword evidence="3" id="KW-1185">Reference proteome</keyword>
<dbReference type="AlphaFoldDB" id="A0A3M7QKM5"/>
<reference evidence="2 3" key="1">
    <citation type="journal article" date="2018" name="Sci. Rep.">
        <title>Genomic signatures of local adaptation to the degree of environmental predictability in rotifers.</title>
        <authorList>
            <person name="Franch-Gras L."/>
            <person name="Hahn C."/>
            <person name="Garcia-Roger E.M."/>
            <person name="Carmona M.J."/>
            <person name="Serra M."/>
            <person name="Gomez A."/>
        </authorList>
    </citation>
    <scope>NUCLEOTIDE SEQUENCE [LARGE SCALE GENOMIC DNA]</scope>
    <source>
        <strain evidence="2">HYR1</strain>
    </source>
</reference>
<protein>
    <submittedName>
        <fullName evidence="2">Uncharacterized protein</fullName>
    </submittedName>
</protein>
<gene>
    <name evidence="2" type="ORF">BpHYR1_048532</name>
</gene>
<sequence>MKKKINYHLFLFLKVFWALNDSIDSATPKDKITEYEIKKIKIEKNSYNKKNKLGLGKFVTIDLFVCKILLRKLILSQFINILILKSLSQRSVVTVIKTPKRARAKQPEVEIVNSDASIYSMTVPRKTNHHRPKIVLNDSTRVDSKELDKIIESASVYSSIRYQSFGQTSLTTSHLPPSYLDSVASFTIDKEQMKRNFTYL</sequence>
<dbReference type="Proteomes" id="UP000276133">
    <property type="component" value="Unassembled WGS sequence"/>
</dbReference>
<proteinExistence type="predicted"/>
<accession>A0A3M7QKM5</accession>
<organism evidence="2 3">
    <name type="scientific">Brachionus plicatilis</name>
    <name type="common">Marine rotifer</name>
    <name type="synonym">Brachionus muelleri</name>
    <dbReference type="NCBI Taxonomy" id="10195"/>
    <lineage>
        <taxon>Eukaryota</taxon>
        <taxon>Metazoa</taxon>
        <taxon>Spiralia</taxon>
        <taxon>Gnathifera</taxon>
        <taxon>Rotifera</taxon>
        <taxon>Eurotatoria</taxon>
        <taxon>Monogononta</taxon>
        <taxon>Pseudotrocha</taxon>
        <taxon>Ploima</taxon>
        <taxon>Brachionidae</taxon>
        <taxon>Brachionus</taxon>
    </lineage>
</organism>
<keyword evidence="1" id="KW-0732">Signal</keyword>
<name>A0A3M7QKM5_BRAPC</name>
<evidence type="ECO:0000313" key="3">
    <source>
        <dbReference type="Proteomes" id="UP000276133"/>
    </source>
</evidence>
<dbReference type="EMBL" id="REGN01005892">
    <property type="protein sequence ID" value="RNA11664.1"/>
    <property type="molecule type" value="Genomic_DNA"/>
</dbReference>
<feature type="chain" id="PRO_5018233625" evidence="1">
    <location>
        <begin position="26"/>
        <end position="200"/>
    </location>
</feature>